<evidence type="ECO:0000313" key="1">
    <source>
        <dbReference type="EMBL" id="SQC90724.1"/>
    </source>
</evidence>
<organism evidence="1 2">
    <name type="scientific">Cedecea neteri</name>
    <dbReference type="NCBI Taxonomy" id="158822"/>
    <lineage>
        <taxon>Bacteria</taxon>
        <taxon>Pseudomonadati</taxon>
        <taxon>Pseudomonadota</taxon>
        <taxon>Gammaproteobacteria</taxon>
        <taxon>Enterobacterales</taxon>
        <taxon>Enterobacteriaceae</taxon>
        <taxon>Cedecea</taxon>
    </lineage>
</organism>
<dbReference type="Proteomes" id="UP000251197">
    <property type="component" value="Unassembled WGS sequence"/>
</dbReference>
<protein>
    <submittedName>
        <fullName evidence="1">Uncharacterized protein</fullName>
    </submittedName>
</protein>
<name>A0A2X3J6J2_9ENTR</name>
<dbReference type="EMBL" id="UAVU01000004">
    <property type="protein sequence ID" value="SQC90724.1"/>
    <property type="molecule type" value="Genomic_DNA"/>
</dbReference>
<reference evidence="1 2" key="1">
    <citation type="submission" date="2018-06" db="EMBL/GenBank/DDBJ databases">
        <authorList>
            <consortium name="Pathogen Informatics"/>
            <person name="Doyle S."/>
        </authorList>
    </citation>
    <scope>NUCLEOTIDE SEQUENCE [LARGE SCALE GENOMIC DNA]</scope>
    <source>
        <strain evidence="1 2">NCTC12120</strain>
    </source>
</reference>
<gene>
    <name evidence="1" type="ORF">NCTC12120_03863</name>
</gene>
<accession>A0A2X3J6J2</accession>
<evidence type="ECO:0000313" key="2">
    <source>
        <dbReference type="Proteomes" id="UP000251197"/>
    </source>
</evidence>
<dbReference type="AlphaFoldDB" id="A0A2X3J6J2"/>
<sequence length="33" mass="3679">MFIINFEHAGDILSSNLTQLATRRARRANCSAT</sequence>
<proteinExistence type="predicted"/>